<feature type="compositionally biased region" description="Pro residues" evidence="2">
    <location>
        <begin position="763"/>
        <end position="776"/>
    </location>
</feature>
<feature type="region of interest" description="Disordered" evidence="2">
    <location>
        <begin position="84"/>
        <end position="119"/>
    </location>
</feature>
<feature type="region of interest" description="Disordered" evidence="2">
    <location>
        <begin position="1"/>
        <end position="65"/>
    </location>
</feature>
<feature type="region of interest" description="Disordered" evidence="2">
    <location>
        <begin position="411"/>
        <end position="448"/>
    </location>
</feature>
<protein>
    <recommendedName>
        <fullName evidence="3">GATA-type domain-containing protein</fullName>
    </recommendedName>
</protein>
<feature type="region of interest" description="Disordered" evidence="2">
    <location>
        <begin position="494"/>
        <end position="519"/>
    </location>
</feature>
<dbReference type="GO" id="GO:0008270">
    <property type="term" value="F:zinc ion binding"/>
    <property type="evidence" value="ECO:0007669"/>
    <property type="project" value="UniProtKB-KW"/>
</dbReference>
<proteinExistence type="predicted"/>
<dbReference type="SMART" id="SM00401">
    <property type="entry name" value="ZnF_GATA"/>
    <property type="match status" value="1"/>
</dbReference>
<organism evidence="4 5">
    <name type="scientific">Gonapodya prolifera (strain JEL478)</name>
    <name type="common">Monoblepharis prolifera</name>
    <dbReference type="NCBI Taxonomy" id="1344416"/>
    <lineage>
        <taxon>Eukaryota</taxon>
        <taxon>Fungi</taxon>
        <taxon>Fungi incertae sedis</taxon>
        <taxon>Chytridiomycota</taxon>
        <taxon>Chytridiomycota incertae sedis</taxon>
        <taxon>Monoblepharidomycetes</taxon>
        <taxon>Monoblepharidales</taxon>
        <taxon>Gonapodyaceae</taxon>
        <taxon>Gonapodya</taxon>
    </lineage>
</organism>
<dbReference type="Proteomes" id="UP000070544">
    <property type="component" value="Unassembled WGS sequence"/>
</dbReference>
<dbReference type="InterPro" id="IPR013088">
    <property type="entry name" value="Znf_NHR/GATA"/>
</dbReference>
<feature type="compositionally biased region" description="Basic and acidic residues" evidence="2">
    <location>
        <begin position="435"/>
        <end position="446"/>
    </location>
</feature>
<evidence type="ECO:0000313" key="4">
    <source>
        <dbReference type="EMBL" id="KXS17441.1"/>
    </source>
</evidence>
<feature type="region of interest" description="Disordered" evidence="2">
    <location>
        <begin position="250"/>
        <end position="390"/>
    </location>
</feature>
<gene>
    <name evidence="4" type="ORF">M427DRAFT_30559</name>
</gene>
<feature type="region of interest" description="Disordered" evidence="2">
    <location>
        <begin position="708"/>
        <end position="780"/>
    </location>
</feature>
<accession>A0A139AKW7</accession>
<dbReference type="PANTHER" id="PTHR45725">
    <property type="entry name" value="FORMIN HOMOLOGY 2 FAMILY MEMBER"/>
    <property type="match status" value="1"/>
</dbReference>
<dbReference type="InterPro" id="IPR051425">
    <property type="entry name" value="Formin_Homology"/>
</dbReference>
<dbReference type="SUPFAM" id="SSF57716">
    <property type="entry name" value="Glucocorticoid receptor-like (DNA-binding domain)"/>
    <property type="match status" value="1"/>
</dbReference>
<keyword evidence="1" id="KW-0863">Zinc-finger</keyword>
<feature type="region of interest" description="Disordered" evidence="2">
    <location>
        <begin position="630"/>
        <end position="692"/>
    </location>
</feature>
<keyword evidence="5" id="KW-1185">Reference proteome</keyword>
<dbReference type="InterPro" id="IPR000679">
    <property type="entry name" value="Znf_GATA"/>
</dbReference>
<dbReference type="Gene3D" id="3.30.50.10">
    <property type="entry name" value="Erythroid Transcription Factor GATA-1, subunit A"/>
    <property type="match status" value="1"/>
</dbReference>
<feature type="compositionally biased region" description="Polar residues" evidence="2">
    <location>
        <begin position="100"/>
        <end position="111"/>
    </location>
</feature>
<dbReference type="OrthoDB" id="2162994at2759"/>
<feature type="compositionally biased region" description="Gly residues" evidence="2">
    <location>
        <begin position="499"/>
        <end position="511"/>
    </location>
</feature>
<dbReference type="STRING" id="1344416.A0A139AKW7"/>
<feature type="domain" description="GATA-type" evidence="3">
    <location>
        <begin position="445"/>
        <end position="481"/>
    </location>
</feature>
<reference evidence="4 5" key="1">
    <citation type="journal article" date="2015" name="Genome Biol. Evol.">
        <title>Phylogenomic analyses indicate that early fungi evolved digesting cell walls of algal ancestors of land plants.</title>
        <authorList>
            <person name="Chang Y."/>
            <person name="Wang S."/>
            <person name="Sekimoto S."/>
            <person name="Aerts A.L."/>
            <person name="Choi C."/>
            <person name="Clum A."/>
            <person name="LaButti K.M."/>
            <person name="Lindquist E.A."/>
            <person name="Yee Ngan C."/>
            <person name="Ohm R.A."/>
            <person name="Salamov A.A."/>
            <person name="Grigoriev I.V."/>
            <person name="Spatafora J.W."/>
            <person name="Berbee M.L."/>
        </authorList>
    </citation>
    <scope>NUCLEOTIDE SEQUENCE [LARGE SCALE GENOMIC DNA]</scope>
    <source>
        <strain evidence="4 5">JEL478</strain>
    </source>
</reference>
<dbReference type="GO" id="GO:0006355">
    <property type="term" value="P:regulation of DNA-templated transcription"/>
    <property type="evidence" value="ECO:0007669"/>
    <property type="project" value="InterPro"/>
</dbReference>
<evidence type="ECO:0000313" key="5">
    <source>
        <dbReference type="Proteomes" id="UP000070544"/>
    </source>
</evidence>
<evidence type="ECO:0000256" key="2">
    <source>
        <dbReference type="SAM" id="MobiDB-lite"/>
    </source>
</evidence>
<feature type="compositionally biased region" description="Low complexity" evidence="2">
    <location>
        <begin position="377"/>
        <end position="388"/>
    </location>
</feature>
<feature type="compositionally biased region" description="Low complexity" evidence="2">
    <location>
        <begin position="261"/>
        <end position="280"/>
    </location>
</feature>
<feature type="compositionally biased region" description="Polar residues" evidence="2">
    <location>
        <begin position="281"/>
        <end position="291"/>
    </location>
</feature>
<feature type="compositionally biased region" description="Pro residues" evidence="2">
    <location>
        <begin position="300"/>
        <end position="318"/>
    </location>
</feature>
<name>A0A139AKW7_GONPJ</name>
<dbReference type="Pfam" id="PF00320">
    <property type="entry name" value="GATA"/>
    <property type="match status" value="1"/>
</dbReference>
<keyword evidence="1" id="KW-0479">Metal-binding</keyword>
<evidence type="ECO:0000259" key="3">
    <source>
        <dbReference type="PROSITE" id="PS50114"/>
    </source>
</evidence>
<keyword evidence="1" id="KW-0862">Zinc</keyword>
<feature type="compositionally biased region" description="Basic and acidic residues" evidence="2">
    <location>
        <begin position="643"/>
        <end position="660"/>
    </location>
</feature>
<dbReference type="CDD" id="cd00202">
    <property type="entry name" value="ZnF_GATA"/>
    <property type="match status" value="1"/>
</dbReference>
<dbReference type="AlphaFoldDB" id="A0A139AKW7"/>
<sequence length="866" mass="90602">MASINSMLGHASPAYSQHSFPRPAGAPQSPATRPPNPPSSTPASSHYPTPAIPPPHPPPPMSDSDLLVARSVINGLLIDQDSGPFLFGSDPPLRRKRDNTSSFSRTSSQRAVSIAGPGGLDMWTPPTSLSPIQQRLPYYPSIPHLVRDLRLMFRHVRRRLDPGYDSDAVQRKASRLENRLTEQLASPLVPPEVRVWLAREGLMRAWMEDDGEMGPARLDAVPAVGGASGGRTPPVPGPVPLAGSAVIVPPPLASGPGPGTAKRLSSSSSVGSLSKNASNSPRTFGTQNSGTHIVYAAAVPPSPNSPPLPLPLPSPSASPPSNAGGGEVTLDPPAPSPVVPPETVPSLALPLPTPPIISPAPPQNPSSPTLLPPSSPSSPSSPAAVPASGRGLVHIPSTHLLGSTSDENAGFLLVGLPNTTPTSPTKQPRPPMSRKRSESVREEEPAGPRVCTYCGSGSTPMWRHGPPPYAILCNSCGVKWRRGKILPDMPHAKYRPGSGHWGSGGSGGAGGKPRRGSSGVWVGEDGAREKSVSPLMPSQVLDLPLQSLSPARGVQPLTSPPVPTVLSPELLHTPLVSPAVAAGVEKRVAEDKKRRGDERWKRVNEARGVGVVNGVEDVEMEMDEDVGAAFAPTGTNATTDAPMEEHQRHDHLNTPRDDRPWPMPQLSPKSSRSRSRSTTPVDAAGPAGAGRGSVGVVAEMVVGGDVLRRSPSPVADEEDGKGKATIRNGYDDPPPLPTVEDDVMGDAAQASDIPPSLAAGTNEPPPAASTPTPTPSPSITANISLEHRTTILARRLSQLPLSLLPSVVHVLLTHMTPAERARFEKGGAVELDVARIGMGGWEEVERAVGVGVDQGVWKYGRSEVSM</sequence>
<dbReference type="EMBL" id="KQ965747">
    <property type="protein sequence ID" value="KXS17441.1"/>
    <property type="molecule type" value="Genomic_DNA"/>
</dbReference>
<dbReference type="PROSITE" id="PS50114">
    <property type="entry name" value="GATA_ZN_FINGER_2"/>
    <property type="match status" value="1"/>
</dbReference>
<dbReference type="GO" id="GO:0043565">
    <property type="term" value="F:sequence-specific DNA binding"/>
    <property type="evidence" value="ECO:0007669"/>
    <property type="project" value="InterPro"/>
</dbReference>
<feature type="compositionally biased region" description="Pro residues" evidence="2">
    <location>
        <begin position="351"/>
        <end position="376"/>
    </location>
</feature>
<feature type="compositionally biased region" description="Polar residues" evidence="2">
    <location>
        <begin position="417"/>
        <end position="426"/>
    </location>
</feature>
<feature type="compositionally biased region" description="Pro residues" evidence="2">
    <location>
        <begin position="332"/>
        <end position="343"/>
    </location>
</feature>
<evidence type="ECO:0000256" key="1">
    <source>
        <dbReference type="PROSITE-ProRule" id="PRU00094"/>
    </source>
</evidence>
<feature type="compositionally biased region" description="Pro residues" evidence="2">
    <location>
        <begin position="50"/>
        <end position="61"/>
    </location>
</feature>